<dbReference type="Gene3D" id="3.40.50.2300">
    <property type="match status" value="2"/>
</dbReference>
<dbReference type="InterPro" id="IPR028082">
    <property type="entry name" value="Peripla_BP_I"/>
</dbReference>
<dbReference type="PANTHER" id="PTHR30146:SF109">
    <property type="entry name" value="HTH-TYPE TRANSCRIPTIONAL REGULATOR GALS"/>
    <property type="match status" value="1"/>
</dbReference>
<feature type="domain" description="HTH lacI-type" evidence="4">
    <location>
        <begin position="4"/>
        <end position="58"/>
    </location>
</feature>
<dbReference type="InterPro" id="IPR000843">
    <property type="entry name" value="HTH_LacI"/>
</dbReference>
<dbReference type="InterPro" id="IPR046335">
    <property type="entry name" value="LacI/GalR-like_sensor"/>
</dbReference>
<dbReference type="GO" id="GO:0003677">
    <property type="term" value="F:DNA binding"/>
    <property type="evidence" value="ECO:0007669"/>
    <property type="project" value="UniProtKB-KW"/>
</dbReference>
<dbReference type="EMBL" id="JAUCGR010000002">
    <property type="protein sequence ID" value="MDM7831624.1"/>
    <property type="molecule type" value="Genomic_DNA"/>
</dbReference>
<dbReference type="SUPFAM" id="SSF47413">
    <property type="entry name" value="lambda repressor-like DNA-binding domains"/>
    <property type="match status" value="1"/>
</dbReference>
<organism evidence="5 6">
    <name type="scientific">Cellulomonas edaphi</name>
    <dbReference type="NCBI Taxonomy" id="3053468"/>
    <lineage>
        <taxon>Bacteria</taxon>
        <taxon>Bacillati</taxon>
        <taxon>Actinomycetota</taxon>
        <taxon>Actinomycetes</taxon>
        <taxon>Micrococcales</taxon>
        <taxon>Cellulomonadaceae</taxon>
        <taxon>Cellulomonas</taxon>
    </lineage>
</organism>
<dbReference type="PANTHER" id="PTHR30146">
    <property type="entry name" value="LACI-RELATED TRANSCRIPTIONAL REPRESSOR"/>
    <property type="match status" value="1"/>
</dbReference>
<dbReference type="Proteomes" id="UP001321453">
    <property type="component" value="Unassembled WGS sequence"/>
</dbReference>
<dbReference type="RefSeq" id="WP_289447003.1">
    <property type="nucleotide sequence ID" value="NZ_JAUCGR010000002.1"/>
</dbReference>
<evidence type="ECO:0000313" key="6">
    <source>
        <dbReference type="Proteomes" id="UP001321453"/>
    </source>
</evidence>
<name>A0ABT7S7X3_9CELL</name>
<evidence type="ECO:0000313" key="5">
    <source>
        <dbReference type="EMBL" id="MDM7831624.1"/>
    </source>
</evidence>
<keyword evidence="6" id="KW-1185">Reference proteome</keyword>
<reference evidence="5 6" key="1">
    <citation type="submission" date="2023-06" db="EMBL/GenBank/DDBJ databases">
        <title>Cellulomonas sp. MW9 Whole genome sequence.</title>
        <authorList>
            <person name="Park S."/>
        </authorList>
    </citation>
    <scope>NUCLEOTIDE SEQUENCE [LARGE SCALE GENOMIC DNA]</scope>
    <source>
        <strain evidence="5 6">MW9</strain>
    </source>
</reference>
<dbReference type="CDD" id="cd01392">
    <property type="entry name" value="HTH_LacI"/>
    <property type="match status" value="1"/>
</dbReference>
<dbReference type="Pfam" id="PF13377">
    <property type="entry name" value="Peripla_BP_3"/>
    <property type="match status" value="1"/>
</dbReference>
<keyword evidence="3" id="KW-0804">Transcription</keyword>
<dbReference type="Pfam" id="PF00356">
    <property type="entry name" value="LacI"/>
    <property type="match status" value="1"/>
</dbReference>
<evidence type="ECO:0000256" key="2">
    <source>
        <dbReference type="ARBA" id="ARBA00023125"/>
    </source>
</evidence>
<proteinExistence type="predicted"/>
<evidence type="ECO:0000256" key="3">
    <source>
        <dbReference type="ARBA" id="ARBA00023163"/>
    </source>
</evidence>
<dbReference type="Gene3D" id="1.10.260.40">
    <property type="entry name" value="lambda repressor-like DNA-binding domains"/>
    <property type="match status" value="1"/>
</dbReference>
<keyword evidence="1" id="KW-0805">Transcription regulation</keyword>
<evidence type="ECO:0000256" key="1">
    <source>
        <dbReference type="ARBA" id="ARBA00023015"/>
    </source>
</evidence>
<gene>
    <name evidence="5" type="ORF">QRT05_09795</name>
</gene>
<accession>A0ABT7S7X3</accession>
<dbReference type="PROSITE" id="PS50932">
    <property type="entry name" value="HTH_LACI_2"/>
    <property type="match status" value="1"/>
</dbReference>
<sequence>MARVRLQDVAERAGVSMKTVSNVVRDAPHVSETMRARVQRAIDELGYRPNMMGRRLATGRTGLLALAFSDVAIPYFAELSRVVSRLALPHGYQVLIKETEGTLEGERALVANSESGMVDGVLFQPSVMSSTEVARHRTELPIVLLGETAAPLTMDRVMIDNVTAAREVTEHVLAAGRRRVGFVGHERAGLTETSRQRIAGYQQALEHHRLTPDPALLIATDEISAAGAVRAVGAALDAGLDVDALVCRDDLAAIGTLRALQERGVRVPDDVAVTGWDDIRLSAVTFPSLTTVSPDLEALAERALTLLLERVDGFEGIGRHETVSHRLVVRESAPVPARVL</sequence>
<dbReference type="SMART" id="SM00354">
    <property type="entry name" value="HTH_LACI"/>
    <property type="match status" value="1"/>
</dbReference>
<evidence type="ECO:0000259" key="4">
    <source>
        <dbReference type="PROSITE" id="PS50932"/>
    </source>
</evidence>
<dbReference type="InterPro" id="IPR010982">
    <property type="entry name" value="Lambda_DNA-bd_dom_sf"/>
</dbReference>
<protein>
    <submittedName>
        <fullName evidence="5">LacI family DNA-binding transcriptional regulator</fullName>
    </submittedName>
</protein>
<comment type="caution">
    <text evidence="5">The sequence shown here is derived from an EMBL/GenBank/DDBJ whole genome shotgun (WGS) entry which is preliminary data.</text>
</comment>
<dbReference type="PROSITE" id="PS00356">
    <property type="entry name" value="HTH_LACI_1"/>
    <property type="match status" value="1"/>
</dbReference>
<dbReference type="SUPFAM" id="SSF53822">
    <property type="entry name" value="Periplasmic binding protein-like I"/>
    <property type="match status" value="1"/>
</dbReference>
<keyword evidence="2 5" id="KW-0238">DNA-binding</keyword>
<dbReference type="CDD" id="cd06267">
    <property type="entry name" value="PBP1_LacI_sugar_binding-like"/>
    <property type="match status" value="1"/>
</dbReference>